<feature type="transmembrane region" description="Helical" evidence="5">
    <location>
        <begin position="399"/>
        <end position="422"/>
    </location>
</feature>
<dbReference type="InterPro" id="IPR002645">
    <property type="entry name" value="STAS_dom"/>
</dbReference>
<feature type="transmembrane region" description="Helical" evidence="5">
    <location>
        <begin position="461"/>
        <end position="494"/>
    </location>
</feature>
<feature type="transmembrane region" description="Helical" evidence="5">
    <location>
        <begin position="192"/>
        <end position="212"/>
    </location>
</feature>
<feature type="transmembrane region" description="Helical" evidence="5">
    <location>
        <begin position="98"/>
        <end position="117"/>
    </location>
</feature>
<evidence type="ECO:0000256" key="5">
    <source>
        <dbReference type="SAM" id="Phobius"/>
    </source>
</evidence>
<feature type="transmembrane region" description="Helical" evidence="5">
    <location>
        <begin position="329"/>
        <end position="353"/>
    </location>
</feature>
<evidence type="ECO:0000256" key="1">
    <source>
        <dbReference type="ARBA" id="ARBA00004141"/>
    </source>
</evidence>
<dbReference type="Pfam" id="PF00916">
    <property type="entry name" value="Sulfate_transp"/>
    <property type="match status" value="1"/>
</dbReference>
<evidence type="ECO:0000313" key="8">
    <source>
        <dbReference type="RefSeq" id="XP_030746136.1"/>
    </source>
</evidence>
<feature type="transmembrane region" description="Helical" evidence="5">
    <location>
        <begin position="163"/>
        <end position="185"/>
    </location>
</feature>
<protein>
    <submittedName>
        <fullName evidence="8">Prestin-like</fullName>
    </submittedName>
</protein>
<feature type="domain" description="STAS" evidence="6">
    <location>
        <begin position="515"/>
        <end position="669"/>
    </location>
</feature>
<keyword evidence="7" id="KW-1185">Reference proteome</keyword>
<comment type="subcellular location">
    <subcellularLocation>
        <location evidence="1">Membrane</location>
        <topology evidence="1">Multi-pass membrane protein</topology>
    </subcellularLocation>
</comment>
<evidence type="ECO:0000259" key="6">
    <source>
        <dbReference type="PROSITE" id="PS50801"/>
    </source>
</evidence>
<keyword evidence="4 5" id="KW-0472">Membrane</keyword>
<dbReference type="GO" id="GO:0055085">
    <property type="term" value="P:transmembrane transport"/>
    <property type="evidence" value="ECO:0007669"/>
    <property type="project" value="InterPro"/>
</dbReference>
<dbReference type="PANTHER" id="PTHR11814">
    <property type="entry name" value="SULFATE TRANSPORTER"/>
    <property type="match status" value="1"/>
</dbReference>
<evidence type="ECO:0000256" key="2">
    <source>
        <dbReference type="ARBA" id="ARBA00022692"/>
    </source>
</evidence>
<dbReference type="SUPFAM" id="SSF52091">
    <property type="entry name" value="SpoIIaa-like"/>
    <property type="match status" value="1"/>
</dbReference>
<dbReference type="NCBIfam" id="TIGR00815">
    <property type="entry name" value="sulP"/>
    <property type="match status" value="1"/>
</dbReference>
<dbReference type="GO" id="GO:0016020">
    <property type="term" value="C:membrane"/>
    <property type="evidence" value="ECO:0007669"/>
    <property type="project" value="UniProtKB-SubCell"/>
</dbReference>
<dbReference type="InterPro" id="IPR036513">
    <property type="entry name" value="STAS_dom_sf"/>
</dbReference>
<dbReference type="FunCoup" id="A0A6J2X4M3">
    <property type="interactions" value="117"/>
</dbReference>
<evidence type="ECO:0000256" key="4">
    <source>
        <dbReference type="ARBA" id="ARBA00023136"/>
    </source>
</evidence>
<sequence>MHDKREEELGQIRIERPFYEHKQLREDFQYEKPKRPNAAREWKENLRIKKVFIGFFPILDWLGKYNWKKDLFYDIISGITVAIMHIPQGMAYAMLGNVAPVVGIYMAFFPVLIYLFFGTSRHNSLGTFSVACLMTGKAVIQHSDPAYFDSSGNSSDTEPTGYSPIQVATAVTFVVAIVHFIMFVLRLGIVSALLSETLVSGFTTGAAIQVLVSQIKDLLGLSIPRFKGYFVNVYTLVAVFEEIGNVNVAALIISFVTITISALNNDYLKPIIAKRSPFPFPMELVAVVVGTLVSKYCNLSEQYGVNVVGYIAVGLPSPAPPPFALLSDVIVDGITIAIVSYTITLSMALIFAQKLDYEVDANQEAFAMSLSNFFGSFFSCMPVCTSLSRSLIQQVVGGVTQLASVVSCLLLLVVLLWIGPFFEQLPKAVLASVIVVALKGMLRQVLEFWKFWKLSKMDAVVWMGTFLTVAFVSIDIGLLCGICLSLASIFILSFRPYTCLLGQVKDTDFYLDVKRYKSAKEIDGIKIFHYSGGINFATKTIFKDDLIRLVGINPQKEVVYRAKLAKYLEMAEETKPPTKTLNKLERVQNKVNTDLRCLVLDFSSVSYIDPSGVTMLKSTIESFTKLDIPVYIASCKEPVYEMLTKCDPEYCSKAGFRSFPSVHDAVHYSTELFRSSSKSSITTVRL</sequence>
<dbReference type="InParanoid" id="A0A6J2X4M3"/>
<dbReference type="Pfam" id="PF01740">
    <property type="entry name" value="STAS"/>
    <property type="match status" value="1"/>
</dbReference>
<dbReference type="AlphaFoldDB" id="A0A6J2X4M3"/>
<feature type="transmembrane region" description="Helical" evidence="5">
    <location>
        <begin position="428"/>
        <end position="449"/>
    </location>
</feature>
<dbReference type="PROSITE" id="PS50801">
    <property type="entry name" value="STAS"/>
    <property type="match status" value="1"/>
</dbReference>
<accession>A0A6J2X4M3</accession>
<organism evidence="7 8">
    <name type="scientific">Sitophilus oryzae</name>
    <name type="common">Rice weevil</name>
    <name type="synonym">Curculio oryzae</name>
    <dbReference type="NCBI Taxonomy" id="7048"/>
    <lineage>
        <taxon>Eukaryota</taxon>
        <taxon>Metazoa</taxon>
        <taxon>Ecdysozoa</taxon>
        <taxon>Arthropoda</taxon>
        <taxon>Hexapoda</taxon>
        <taxon>Insecta</taxon>
        <taxon>Pterygota</taxon>
        <taxon>Neoptera</taxon>
        <taxon>Endopterygota</taxon>
        <taxon>Coleoptera</taxon>
        <taxon>Polyphaga</taxon>
        <taxon>Cucujiformia</taxon>
        <taxon>Curculionidae</taxon>
        <taxon>Dryophthorinae</taxon>
        <taxon>Sitophilus</taxon>
    </lineage>
</organism>
<dbReference type="CDD" id="cd07042">
    <property type="entry name" value="STAS_SulP_like_sulfate_transporter"/>
    <property type="match status" value="1"/>
</dbReference>
<dbReference type="InterPro" id="IPR011547">
    <property type="entry name" value="SLC26A/SulP_dom"/>
</dbReference>
<dbReference type="InterPro" id="IPR001902">
    <property type="entry name" value="SLC26A/SulP_fam"/>
</dbReference>
<dbReference type="KEGG" id="soy:115874969"/>
<proteinExistence type="predicted"/>
<name>A0A6J2X4M3_SITOR</name>
<keyword evidence="2 5" id="KW-0812">Transmembrane</keyword>
<reference evidence="8" key="1">
    <citation type="submission" date="2025-08" db="UniProtKB">
        <authorList>
            <consortium name="RefSeq"/>
        </authorList>
    </citation>
    <scope>IDENTIFICATION</scope>
    <source>
        <tissue evidence="8">Gonads</tissue>
    </source>
</reference>
<keyword evidence="3 5" id="KW-1133">Transmembrane helix</keyword>
<gene>
    <name evidence="8" type="primary">LOC115874969</name>
</gene>
<evidence type="ECO:0000313" key="7">
    <source>
        <dbReference type="Proteomes" id="UP000504635"/>
    </source>
</evidence>
<dbReference type="GeneID" id="115874969"/>
<dbReference type="Proteomes" id="UP000504635">
    <property type="component" value="Unplaced"/>
</dbReference>
<dbReference type="OrthoDB" id="288203at2759"/>
<feature type="transmembrane region" description="Helical" evidence="5">
    <location>
        <begin position="365"/>
        <end position="387"/>
    </location>
</feature>
<feature type="transmembrane region" description="Helical" evidence="5">
    <location>
        <begin position="246"/>
        <end position="265"/>
    </location>
</feature>
<dbReference type="RefSeq" id="XP_030746136.1">
    <property type="nucleotide sequence ID" value="XM_030890276.1"/>
</dbReference>
<dbReference type="Gene3D" id="3.30.750.24">
    <property type="entry name" value="STAS domain"/>
    <property type="match status" value="1"/>
</dbReference>
<evidence type="ECO:0000256" key="3">
    <source>
        <dbReference type="ARBA" id="ARBA00022989"/>
    </source>
</evidence>